<dbReference type="InterPro" id="IPR041315">
    <property type="entry name" value="PlcR_TPR"/>
</dbReference>
<dbReference type="Pfam" id="PF18768">
    <property type="entry name" value="RNPP_C"/>
    <property type="match status" value="1"/>
</dbReference>
<name>A0A7C9BGR5_9BACT</name>
<dbReference type="Pfam" id="PF14938">
    <property type="entry name" value="SNAP"/>
    <property type="match status" value="1"/>
</dbReference>
<protein>
    <submittedName>
        <fullName evidence="4">Tetratricopeptide repeat protein</fullName>
    </submittedName>
</protein>
<dbReference type="PROSITE" id="PS50005">
    <property type="entry name" value="TPR"/>
    <property type="match status" value="3"/>
</dbReference>
<dbReference type="AlphaFoldDB" id="A0A7C9BGR5"/>
<keyword evidence="5" id="KW-1185">Reference proteome</keyword>
<dbReference type="InterPro" id="IPR011990">
    <property type="entry name" value="TPR-like_helical_dom_sf"/>
</dbReference>
<feature type="repeat" description="TPR" evidence="3">
    <location>
        <begin position="499"/>
        <end position="532"/>
    </location>
</feature>
<sequence>MAENFEQNKAHNAELLEEAQFVLQQRTEPNIVLMSASDYRLQRKMVERLKAKLPEYQFYDIDLTPFKVVSLHKALQEHLPAKVLYSPPITFCVNVFGLENSRLASEDGKIIDSGMIAQLNYEREVVFRKPNYLTILWGDHDFFVQLQRQAPDFWSWVTYYFEFKQEEVYEEVIFEKESVPEFSARLPEREEYIRSLEAKLESLPLKDSDKSRTTQERINLYSLLAEEYAKYFDFENSCRYYDKAIGLLEQIEEKENILTKLIYDYGTLNLKFKKFDRAIVLYKRVLNNIIEQKDLINIGNTYHQIGSVYEMQGDWVNALMNYSKALDWNEKTFQLEFIGGTFHQIGMVFHQKQDWNQALESYLKAIYWNQVSKQYFQLGGSYHQIGRLYESQNIWDLALTNFNEALKWKIETNQDHEIGSTYHHIGRVYESLKDHDIALKHYQNALKWKQDTGQINELGSTYHHIGINYEKKKEWVLAIKNFESALNCYIASKQYDQMAGTYYHIGRVKEEQNQFNEALRMFVRAIHIIPDNSKQKYEMLKEAIQQVKIKISEGQSTNVHS</sequence>
<dbReference type="SUPFAM" id="SSF48452">
    <property type="entry name" value="TPR-like"/>
    <property type="match status" value="2"/>
</dbReference>
<evidence type="ECO:0000313" key="4">
    <source>
        <dbReference type="EMBL" id="MPR34003.1"/>
    </source>
</evidence>
<feature type="repeat" description="TPR" evidence="3">
    <location>
        <begin position="419"/>
        <end position="452"/>
    </location>
</feature>
<keyword evidence="2 3" id="KW-0802">TPR repeat</keyword>
<proteinExistence type="predicted"/>
<dbReference type="PANTHER" id="PTHR45641:SF19">
    <property type="entry name" value="NEPHROCYSTIN-3"/>
    <property type="match status" value="1"/>
</dbReference>
<evidence type="ECO:0000313" key="5">
    <source>
        <dbReference type="Proteomes" id="UP000479293"/>
    </source>
</evidence>
<evidence type="ECO:0000256" key="2">
    <source>
        <dbReference type="ARBA" id="ARBA00022803"/>
    </source>
</evidence>
<dbReference type="PANTHER" id="PTHR45641">
    <property type="entry name" value="TETRATRICOPEPTIDE REPEAT PROTEIN (AFU_ORTHOLOGUE AFUA_6G03870)"/>
    <property type="match status" value="1"/>
</dbReference>
<dbReference type="SMART" id="SM00028">
    <property type="entry name" value="TPR"/>
    <property type="match status" value="8"/>
</dbReference>
<gene>
    <name evidence="4" type="ORF">GBK04_11650</name>
</gene>
<organism evidence="4 5">
    <name type="scientific">Salmonirosea aquatica</name>
    <dbReference type="NCBI Taxonomy" id="2654236"/>
    <lineage>
        <taxon>Bacteria</taxon>
        <taxon>Pseudomonadati</taxon>
        <taxon>Bacteroidota</taxon>
        <taxon>Cytophagia</taxon>
        <taxon>Cytophagales</taxon>
        <taxon>Spirosomataceae</taxon>
        <taxon>Salmonirosea</taxon>
    </lineage>
</organism>
<dbReference type="RefSeq" id="WP_152759846.1">
    <property type="nucleotide sequence ID" value="NZ_WHLY01000002.1"/>
</dbReference>
<dbReference type="EMBL" id="WHLY01000002">
    <property type="protein sequence ID" value="MPR34003.1"/>
    <property type="molecule type" value="Genomic_DNA"/>
</dbReference>
<accession>A0A7C9BGR5</accession>
<evidence type="ECO:0000256" key="3">
    <source>
        <dbReference type="PROSITE-ProRule" id="PRU00339"/>
    </source>
</evidence>
<dbReference type="Pfam" id="PF13181">
    <property type="entry name" value="TPR_8"/>
    <property type="match status" value="1"/>
</dbReference>
<dbReference type="Proteomes" id="UP000479293">
    <property type="component" value="Unassembled WGS sequence"/>
</dbReference>
<dbReference type="Gene3D" id="1.25.40.10">
    <property type="entry name" value="Tetratricopeptide repeat domain"/>
    <property type="match status" value="3"/>
</dbReference>
<comment type="caution">
    <text evidence="4">The sequence shown here is derived from an EMBL/GenBank/DDBJ whole genome shotgun (WGS) entry which is preliminary data.</text>
</comment>
<reference evidence="4 5" key="1">
    <citation type="submission" date="2019-10" db="EMBL/GenBank/DDBJ databases">
        <title>Draft Genome Sequence of Cytophagaceae sp. SJW1-29.</title>
        <authorList>
            <person name="Choi A."/>
        </authorList>
    </citation>
    <scope>NUCLEOTIDE SEQUENCE [LARGE SCALE GENOMIC DNA]</scope>
    <source>
        <strain evidence="4 5">SJW1-29</strain>
    </source>
</reference>
<dbReference type="InterPro" id="IPR019734">
    <property type="entry name" value="TPR_rpt"/>
</dbReference>
<evidence type="ECO:0000256" key="1">
    <source>
        <dbReference type="ARBA" id="ARBA00022737"/>
    </source>
</evidence>
<feature type="repeat" description="TPR" evidence="3">
    <location>
        <begin position="299"/>
        <end position="332"/>
    </location>
</feature>
<keyword evidence="1" id="KW-0677">Repeat</keyword>